<gene>
    <name evidence="13" type="primary">ccmD</name>
    <name evidence="13" type="ORF">QF205_06575</name>
</gene>
<sequence length="56" mass="6345">MSYAGYVIAAYAVFIAVLLWDFVAPRIRIAQVLRAVRLLARRDAARAQPDAQELKR</sequence>
<comment type="caution">
    <text evidence="13">The sequence shown here is derived from an EMBL/GenBank/DDBJ whole genome shotgun (WGS) entry which is preliminary data.</text>
</comment>
<keyword evidence="14" id="KW-1185">Reference proteome</keyword>
<keyword evidence="9 12" id="KW-0201">Cytochrome c-type biogenesis</keyword>
<evidence type="ECO:0000256" key="5">
    <source>
        <dbReference type="ARBA" id="ARBA00022448"/>
    </source>
</evidence>
<evidence type="ECO:0000256" key="1">
    <source>
        <dbReference type="ARBA" id="ARBA00002442"/>
    </source>
</evidence>
<keyword evidence="5 12" id="KW-0813">Transport</keyword>
<accession>A0ABT6MQ39</accession>
<organism evidence="13 14">
    <name type="scientific">Luteimonas composti</name>
    <dbReference type="NCBI Taxonomy" id="398257"/>
    <lineage>
        <taxon>Bacteria</taxon>
        <taxon>Pseudomonadati</taxon>
        <taxon>Pseudomonadota</taxon>
        <taxon>Gammaproteobacteria</taxon>
        <taxon>Lysobacterales</taxon>
        <taxon>Lysobacteraceae</taxon>
        <taxon>Luteimonas</taxon>
    </lineage>
</organism>
<reference evidence="13" key="1">
    <citation type="journal article" date="2007" name="Int. J. Syst. Evol. Microbiol.">
        <title>Luteimonas composti sp. nov., a moderately thermophilic bacterium isolated from food waste.</title>
        <authorList>
            <person name="Young C.C."/>
            <person name="Kampfer P."/>
            <person name="Chen W.M."/>
            <person name="Yen W.S."/>
            <person name="Arun A.B."/>
            <person name="Lai W.A."/>
            <person name="Shen F.T."/>
            <person name="Rekha P.D."/>
            <person name="Lin K.Y."/>
            <person name="Chou J.H."/>
        </authorList>
    </citation>
    <scope>NUCLEOTIDE SEQUENCE</scope>
    <source>
        <strain evidence="13">CC-YY355</strain>
    </source>
</reference>
<feature type="transmembrane region" description="Helical" evidence="12">
    <location>
        <begin position="6"/>
        <end position="24"/>
    </location>
</feature>
<evidence type="ECO:0000256" key="7">
    <source>
        <dbReference type="ARBA" id="ARBA00022519"/>
    </source>
</evidence>
<comment type="similarity">
    <text evidence="3 12">Belongs to the CcmD/CycX/HelD family.</text>
</comment>
<name>A0ABT6MQ39_9GAMM</name>
<reference evidence="13" key="2">
    <citation type="submission" date="2023-04" db="EMBL/GenBank/DDBJ databases">
        <authorList>
            <person name="Sun J.-Q."/>
        </authorList>
    </citation>
    <scope>NUCLEOTIDE SEQUENCE</scope>
    <source>
        <strain evidence="13">CC-YY355</strain>
    </source>
</reference>
<evidence type="ECO:0000256" key="12">
    <source>
        <dbReference type="RuleBase" id="RU363101"/>
    </source>
</evidence>
<keyword evidence="6 12" id="KW-1003">Cell membrane</keyword>
<dbReference type="Pfam" id="PF04995">
    <property type="entry name" value="CcmD"/>
    <property type="match status" value="1"/>
</dbReference>
<keyword evidence="10 12" id="KW-1133">Transmembrane helix</keyword>
<evidence type="ECO:0000313" key="14">
    <source>
        <dbReference type="Proteomes" id="UP001160550"/>
    </source>
</evidence>
<evidence type="ECO:0000256" key="3">
    <source>
        <dbReference type="ARBA" id="ARBA00008741"/>
    </source>
</evidence>
<dbReference type="RefSeq" id="WP_280941940.1">
    <property type="nucleotide sequence ID" value="NZ_JARYGX010000013.1"/>
</dbReference>
<proteinExistence type="inferred from homology"/>
<evidence type="ECO:0000313" key="13">
    <source>
        <dbReference type="EMBL" id="MDH7452746.1"/>
    </source>
</evidence>
<dbReference type="NCBIfam" id="TIGR03141">
    <property type="entry name" value="cytochro_ccmD"/>
    <property type="match status" value="1"/>
</dbReference>
<comment type="function">
    <text evidence="1 12">Required for the export of heme to the periplasm for the biogenesis of c-type cytochromes.</text>
</comment>
<evidence type="ECO:0000256" key="6">
    <source>
        <dbReference type="ARBA" id="ARBA00022475"/>
    </source>
</evidence>
<keyword evidence="7 12" id="KW-0997">Cell inner membrane</keyword>
<evidence type="ECO:0000256" key="4">
    <source>
        <dbReference type="ARBA" id="ARBA00016461"/>
    </source>
</evidence>
<comment type="subcellular location">
    <subcellularLocation>
        <location evidence="2 12">Cell inner membrane</location>
        <topology evidence="2 12">Single-pass membrane protein</topology>
    </subcellularLocation>
</comment>
<dbReference type="Proteomes" id="UP001160550">
    <property type="component" value="Unassembled WGS sequence"/>
</dbReference>
<dbReference type="InterPro" id="IPR007078">
    <property type="entry name" value="Haem_export_protD_CcmD"/>
</dbReference>
<dbReference type="EMBL" id="JARYGX010000013">
    <property type="protein sequence ID" value="MDH7452746.1"/>
    <property type="molecule type" value="Genomic_DNA"/>
</dbReference>
<evidence type="ECO:0000256" key="8">
    <source>
        <dbReference type="ARBA" id="ARBA00022692"/>
    </source>
</evidence>
<keyword evidence="8 12" id="KW-0812">Transmembrane</keyword>
<protein>
    <recommendedName>
        <fullName evidence="4 12">Heme exporter protein D</fullName>
    </recommendedName>
</protein>
<evidence type="ECO:0000256" key="11">
    <source>
        <dbReference type="ARBA" id="ARBA00023136"/>
    </source>
</evidence>
<keyword evidence="11 12" id="KW-0472">Membrane</keyword>
<evidence type="ECO:0000256" key="2">
    <source>
        <dbReference type="ARBA" id="ARBA00004377"/>
    </source>
</evidence>
<evidence type="ECO:0000256" key="9">
    <source>
        <dbReference type="ARBA" id="ARBA00022748"/>
    </source>
</evidence>
<evidence type="ECO:0000256" key="10">
    <source>
        <dbReference type="ARBA" id="ARBA00022989"/>
    </source>
</evidence>